<feature type="compositionally biased region" description="Low complexity" evidence="9">
    <location>
        <begin position="404"/>
        <end position="416"/>
    </location>
</feature>
<evidence type="ECO:0000256" key="4">
    <source>
        <dbReference type="ARBA" id="ARBA00022723"/>
    </source>
</evidence>
<feature type="compositionally biased region" description="Polar residues" evidence="9">
    <location>
        <begin position="878"/>
        <end position="894"/>
    </location>
</feature>
<evidence type="ECO:0000256" key="3">
    <source>
        <dbReference type="ARBA" id="ARBA00022670"/>
    </source>
</evidence>
<comment type="similarity">
    <text evidence="2">Belongs to the peptidase M13 family.</text>
</comment>
<keyword evidence="5" id="KW-0378">Hydrolase</keyword>
<feature type="compositionally biased region" description="Basic and acidic residues" evidence="9">
    <location>
        <begin position="1183"/>
        <end position="1192"/>
    </location>
</feature>
<evidence type="ECO:0000256" key="8">
    <source>
        <dbReference type="SAM" id="Coils"/>
    </source>
</evidence>
<feature type="compositionally biased region" description="Polar residues" evidence="9">
    <location>
        <begin position="1315"/>
        <end position="1328"/>
    </location>
</feature>
<dbReference type="InterPro" id="IPR000718">
    <property type="entry name" value="Peptidase_M13"/>
</dbReference>
<evidence type="ECO:0000259" key="12">
    <source>
        <dbReference type="Pfam" id="PF05649"/>
    </source>
</evidence>
<feature type="region of interest" description="Disordered" evidence="9">
    <location>
        <begin position="831"/>
        <end position="852"/>
    </location>
</feature>
<keyword evidence="10" id="KW-0472">Membrane</keyword>
<keyword evidence="7" id="KW-0482">Metalloprotease</keyword>
<dbReference type="Proteomes" id="UP001321473">
    <property type="component" value="Unassembled WGS sequence"/>
</dbReference>
<evidence type="ECO:0000313" key="13">
    <source>
        <dbReference type="EMBL" id="KAK8763200.1"/>
    </source>
</evidence>
<protein>
    <submittedName>
        <fullName evidence="13">Uncharacterized protein</fullName>
    </submittedName>
</protein>
<feature type="coiled-coil region" evidence="8">
    <location>
        <begin position="657"/>
        <end position="748"/>
    </location>
</feature>
<dbReference type="InterPro" id="IPR008753">
    <property type="entry name" value="Peptidase_M13_N"/>
</dbReference>
<organism evidence="13 14">
    <name type="scientific">Amblyomma americanum</name>
    <name type="common">Lone star tick</name>
    <dbReference type="NCBI Taxonomy" id="6943"/>
    <lineage>
        <taxon>Eukaryota</taxon>
        <taxon>Metazoa</taxon>
        <taxon>Ecdysozoa</taxon>
        <taxon>Arthropoda</taxon>
        <taxon>Chelicerata</taxon>
        <taxon>Arachnida</taxon>
        <taxon>Acari</taxon>
        <taxon>Parasitiformes</taxon>
        <taxon>Ixodida</taxon>
        <taxon>Ixodoidea</taxon>
        <taxon>Ixodidae</taxon>
        <taxon>Amblyomminae</taxon>
        <taxon>Amblyomma</taxon>
    </lineage>
</organism>
<feature type="region of interest" description="Disordered" evidence="9">
    <location>
        <begin position="454"/>
        <end position="476"/>
    </location>
</feature>
<gene>
    <name evidence="13" type="ORF">V5799_034186</name>
</gene>
<feature type="region of interest" description="Disordered" evidence="9">
    <location>
        <begin position="911"/>
        <end position="972"/>
    </location>
</feature>
<dbReference type="SUPFAM" id="SSF55486">
    <property type="entry name" value="Metalloproteases ('zincins'), catalytic domain"/>
    <property type="match status" value="2"/>
</dbReference>
<dbReference type="Pfam" id="PF01431">
    <property type="entry name" value="Peptidase_M13"/>
    <property type="match status" value="1"/>
</dbReference>
<evidence type="ECO:0000256" key="1">
    <source>
        <dbReference type="ARBA" id="ARBA00001947"/>
    </source>
</evidence>
<feature type="compositionally biased region" description="Basic residues" evidence="9">
    <location>
        <begin position="303"/>
        <end position="313"/>
    </location>
</feature>
<dbReference type="Pfam" id="PF05649">
    <property type="entry name" value="Peptidase_M13_N"/>
    <property type="match status" value="1"/>
</dbReference>
<feature type="compositionally biased region" description="Polar residues" evidence="9">
    <location>
        <begin position="937"/>
        <end position="947"/>
    </location>
</feature>
<feature type="region of interest" description="Disordered" evidence="9">
    <location>
        <begin position="1047"/>
        <end position="1099"/>
    </location>
</feature>
<dbReference type="InterPro" id="IPR018497">
    <property type="entry name" value="Peptidase_M13_C"/>
</dbReference>
<dbReference type="InterPro" id="IPR024079">
    <property type="entry name" value="MetalloPept_cat_dom_sf"/>
</dbReference>
<dbReference type="PANTHER" id="PTHR11733:SF241">
    <property type="entry name" value="GH26575P-RELATED"/>
    <property type="match status" value="1"/>
</dbReference>
<feature type="compositionally biased region" description="Basic residues" evidence="9">
    <location>
        <begin position="340"/>
        <end position="352"/>
    </location>
</feature>
<keyword evidence="6" id="KW-0862">Zinc</keyword>
<dbReference type="InterPro" id="IPR042089">
    <property type="entry name" value="Peptidase_M13_dom_2"/>
</dbReference>
<feature type="transmembrane region" description="Helical" evidence="10">
    <location>
        <begin position="2131"/>
        <end position="2156"/>
    </location>
</feature>
<keyword evidence="10" id="KW-0812">Transmembrane</keyword>
<dbReference type="EMBL" id="JARKHS020029535">
    <property type="protein sequence ID" value="KAK8763200.1"/>
    <property type="molecule type" value="Genomic_DNA"/>
</dbReference>
<feature type="compositionally biased region" description="Basic and acidic residues" evidence="9">
    <location>
        <begin position="1240"/>
        <end position="1256"/>
    </location>
</feature>
<keyword evidence="4" id="KW-0479">Metal-binding</keyword>
<feature type="domain" description="Peptidase M13 C-terminal" evidence="11">
    <location>
        <begin position="2010"/>
        <end position="2103"/>
    </location>
</feature>
<feature type="region of interest" description="Disordered" evidence="9">
    <location>
        <begin position="1121"/>
        <end position="1285"/>
    </location>
</feature>
<dbReference type="GO" id="GO:0004222">
    <property type="term" value="F:metalloendopeptidase activity"/>
    <property type="evidence" value="ECO:0007669"/>
    <property type="project" value="InterPro"/>
</dbReference>
<feature type="compositionally biased region" description="Basic and acidic residues" evidence="9">
    <location>
        <begin position="330"/>
        <end position="339"/>
    </location>
</feature>
<feature type="compositionally biased region" description="Basic and acidic residues" evidence="9">
    <location>
        <begin position="40"/>
        <end position="140"/>
    </location>
</feature>
<evidence type="ECO:0000256" key="7">
    <source>
        <dbReference type="ARBA" id="ARBA00023049"/>
    </source>
</evidence>
<evidence type="ECO:0000256" key="10">
    <source>
        <dbReference type="SAM" id="Phobius"/>
    </source>
</evidence>
<keyword evidence="3" id="KW-0645">Protease</keyword>
<accession>A0AAQ4DL60</accession>
<dbReference type="GO" id="GO:0005886">
    <property type="term" value="C:plasma membrane"/>
    <property type="evidence" value="ECO:0007669"/>
    <property type="project" value="TreeGrafter"/>
</dbReference>
<comment type="caution">
    <text evidence="13">The sequence shown here is derived from an EMBL/GenBank/DDBJ whole genome shotgun (WGS) entry which is preliminary data.</text>
</comment>
<evidence type="ECO:0000259" key="11">
    <source>
        <dbReference type="Pfam" id="PF01431"/>
    </source>
</evidence>
<dbReference type="GO" id="GO:0046872">
    <property type="term" value="F:metal ion binding"/>
    <property type="evidence" value="ECO:0007669"/>
    <property type="project" value="UniProtKB-KW"/>
</dbReference>
<proteinExistence type="inferred from homology"/>
<feature type="compositionally biased region" description="Basic and acidic residues" evidence="9">
    <location>
        <begin position="353"/>
        <end position="369"/>
    </location>
</feature>
<dbReference type="Gene3D" id="1.10.1380.10">
    <property type="entry name" value="Neutral endopeptidase , domain2"/>
    <property type="match status" value="1"/>
</dbReference>
<evidence type="ECO:0000256" key="6">
    <source>
        <dbReference type="ARBA" id="ARBA00022833"/>
    </source>
</evidence>
<feature type="region of interest" description="Disordered" evidence="9">
    <location>
        <begin position="31"/>
        <end position="173"/>
    </location>
</feature>
<feature type="region of interest" description="Disordered" evidence="9">
    <location>
        <begin position="874"/>
        <end position="895"/>
    </location>
</feature>
<sequence length="2236" mass="253435">MDFYDQSEKAFVTGAIADALDQSSSTSVEEYVKGAPLDVEAQKLEEEQRRMEEEARNQEEQMRKEREEEERRLEKKKKDEEEARRLKRQQEKERRLEEERRIEDERQLDEERRLEEERKEREKAKAPPPVGKHDKADTAPRKPPVRKKSEALPPAPDDAESLQLDTGKTESGFKKAVMDMMADMEAKAARDREMKKAVATADASTETIGEISFTGQASKQNQEVQAGPTKLPVASYVVRSRQSENNLQRLLSFFGLANPHERDQEVTEYEFHEPSAIWSPARGRDYCYEDRGGRRAWREGYERRRKGGRKARKRWDYDEESESESSSDEFDLRDKDARERRSKPRHHRKGRRSDHWREDREEGRRHLTEQPDQPETSSKKPIRQSAQKLQGVGFVEEVTEEVVEPQQGPYGQPLGPRLRRTRVVRPLDALPSRTAGQQAGTYPSSSRVWKTRLEQPTGGPWEGPDISKQAEQPAMDSQDGLPGLGFLALGTGVQRQQVPPVSPFPRQQWRMPHTEGFYDPRQPYFPDRSVYPDAQQMPCSQHQYISPGCTLGKFAFAYRQNDGSIFDRRPVAKSASSICTCVVKCGDHCIGLGRKKSECLRPKEPYLGSSGSLRGSLDYERRRPSEDFTRIEKEDTLRLHADVLWAEGRKRDDFEAKIRAEQEARWLRSQLRLLQEEHQEEKARLEERREEEELRLERQVLQDELDRIKERRQAEEWRQRQDMTQMQMARMQERLRVLENAQEDKNQRPERSTWSRDRVPAMIPFFMPLPYAPLAPYGFPPQYAPSDWSAGWRHQHCCRGRRCSEAGNDSPKKEEYSVGFSAKLGKSFSWKSGDRVAKEQQDAPQPKQTEGNLFAKEKEDASQPEQTEGNFFAKEQQDASQPKQTEGNMPQTTPLLGRLIPFFTSFSAAKEPSEKHVSYEPNSSEPDSKPEPVAGTMNLSTESSSGEQVRERQNEQPTPTRRLAPSGGELGLNIKEKQYVEDQPDVPQVQFVQHRKSVCPRRKTPKDDMPSRARIAMEVDSLLTQTLSDIEMDIPKPAKRKVILATSAGKRAEERESSSSRAQFPEYWSSTSHAKSSDFSAARPKARKQSKKSASTASTLKGAWSLTGAGSRLFGALSAGSSKANVEKRAPVAHRPVVKPRTLPLLVTKKESDDSPGWELDAATEDPYASDNFLKKSFGMPEAAREASDSRTIEVGSSQPNDPVSVEETTKSVPSDAKSLSAQSAPKPPQVSVTEVVKVGGEKSVLKQSESEKAELGSEQQAPADNPVDIPEQEPHLSEELMQSAESAQDIDTLAAENAVRKEGSAPAAEDAPPETNTDAPDNQNTSPDPLLEDAPLETKTDAPDNQNAFPAPLLVIPSAEEEAAAEKEMFELTETARDFYPERSCVAILSALTLLWIAVVFSSTTLMSVNVSSSSTTPETTISETTGTPSITTTRLPDAYLCDSDYCTREGNFLKSLLSEANYPCEDFYQHVCQRWKQRRSSEVFRAGVLSEDALLEDRMERNIMTFFMENAGTVGPAPDFLKACEISASSSSVHHVQEVFKQWKIREWPIPTYKERLREDAWFFAGELLRDLGLSVFTDIYVAVDPLDARQGVTTLRPPEPLHFPIQIPGQSSLVGSAIEETVRAFGVTDPKHGERLVGDIMLVFELLERAYLSADYDNATMLKSCDLDGDVFKLVSVAVESKLKRARKSTSCFDLNHVLLLSAKYFKRLPAEIREVRSPNAVLNHLGFRAMVRLAAFLPQPLQALRQLSFLEATGRTDVPNADSLCLRMLERAFPLCFVSAATLPLQRSGTALWQRRWLSDLEVTFLRALPRVSWIDVRALFALSFRLRRIRVDGPFAFGKVQENSSCYQANQVPGHSILDLLHMLRKRRARETARDLRFGPGWRPISPLNSWPDLDAPGRNVRVPQGILNDSVPANSSLFAFHLPRVAVRFYASMVPLLYSSFVFDREAALDLGVESERRLETTRRCLDDDWQALTQQETLGTPLYVLLDRGGEWLRRWLLEQTLAIELALHAFRELLDVRRVWKLEYRFVTLPKASSTQLFFLYYALDNCQQDDEAFEQRQMLLRRQPPPAMRVNMPLRHIKAFADAFSCSRESPAAADDVREQRARWYLECDEYDQCERRHEAHWAIVAALVASTSIVVAFFVFVALAFVARGDVTVHHREDRTTTAEHRVAQLVAPALNVAAAARANFYIAHLEIRDARVATLPLRNVGGCLRHSTPYRVHTRRRPGLG</sequence>
<evidence type="ECO:0000256" key="9">
    <source>
        <dbReference type="SAM" id="MobiDB-lite"/>
    </source>
</evidence>
<reference evidence="13 14" key="1">
    <citation type="journal article" date="2023" name="Arcadia Sci">
        <title>De novo assembly of a long-read Amblyomma americanum tick genome.</title>
        <authorList>
            <person name="Chou S."/>
            <person name="Poskanzer K.E."/>
            <person name="Rollins M."/>
            <person name="Thuy-Boun P.S."/>
        </authorList>
    </citation>
    <scope>NUCLEOTIDE SEQUENCE [LARGE SCALE GENOMIC DNA]</scope>
    <source>
        <strain evidence="13">F_SG_1</strain>
        <tissue evidence="13">Salivary glands</tissue>
    </source>
</reference>
<feature type="compositionally biased region" description="Acidic residues" evidence="9">
    <location>
        <begin position="317"/>
        <end position="329"/>
    </location>
</feature>
<comment type="cofactor">
    <cofactor evidence="1">
        <name>Zn(2+)</name>
        <dbReference type="ChEBI" id="CHEBI:29105"/>
    </cofactor>
</comment>
<dbReference type="PROSITE" id="PS51885">
    <property type="entry name" value="NEPRILYSIN"/>
    <property type="match status" value="1"/>
</dbReference>
<keyword evidence="8" id="KW-0175">Coiled coil</keyword>
<keyword evidence="10" id="KW-1133">Transmembrane helix</keyword>
<name>A0AAQ4DL60_AMBAM</name>
<feature type="compositionally biased region" description="Basic and acidic residues" evidence="9">
    <location>
        <begin position="832"/>
        <end position="841"/>
    </location>
</feature>
<dbReference type="PANTHER" id="PTHR11733">
    <property type="entry name" value="ZINC METALLOPROTEASE FAMILY M13 NEPRILYSIN-RELATED"/>
    <property type="match status" value="1"/>
</dbReference>
<evidence type="ECO:0000313" key="14">
    <source>
        <dbReference type="Proteomes" id="UP001321473"/>
    </source>
</evidence>
<keyword evidence="14" id="KW-1185">Reference proteome</keyword>
<evidence type="ECO:0000256" key="2">
    <source>
        <dbReference type="ARBA" id="ARBA00007357"/>
    </source>
</evidence>
<dbReference type="GO" id="GO:0016485">
    <property type="term" value="P:protein processing"/>
    <property type="evidence" value="ECO:0007669"/>
    <property type="project" value="TreeGrafter"/>
</dbReference>
<feature type="compositionally biased region" description="Polar residues" evidence="9">
    <location>
        <begin position="1068"/>
        <end position="1079"/>
    </location>
</feature>
<feature type="domain" description="Peptidase M13 N-terminal" evidence="12">
    <location>
        <begin position="1465"/>
        <end position="1778"/>
    </location>
</feature>
<evidence type="ECO:0000256" key="5">
    <source>
        <dbReference type="ARBA" id="ARBA00022801"/>
    </source>
</evidence>
<feature type="region of interest" description="Disordered" evidence="9">
    <location>
        <begin position="297"/>
        <end position="420"/>
    </location>
</feature>
<dbReference type="Gene3D" id="3.40.390.10">
    <property type="entry name" value="Collagenase (Catalytic Domain)"/>
    <property type="match status" value="2"/>
</dbReference>
<feature type="compositionally biased region" description="Polar residues" evidence="9">
    <location>
        <begin position="842"/>
        <end position="851"/>
    </location>
</feature>
<feature type="region of interest" description="Disordered" evidence="9">
    <location>
        <begin position="1299"/>
        <end position="1350"/>
    </location>
</feature>